<dbReference type="AlphaFoldDB" id="A0A423U3V2"/>
<feature type="compositionally biased region" description="Acidic residues" evidence="1">
    <location>
        <begin position="207"/>
        <end position="221"/>
    </location>
</feature>
<reference evidence="2 3" key="1">
    <citation type="submission" date="2018-04" db="EMBL/GenBank/DDBJ databases">
        <authorList>
            <person name="Zhang X."/>
            <person name="Yuan J."/>
            <person name="Li F."/>
            <person name="Xiang J."/>
        </authorList>
    </citation>
    <scope>NUCLEOTIDE SEQUENCE [LARGE SCALE GENOMIC DNA]</scope>
    <source>
        <tissue evidence="2">Muscle</tissue>
    </source>
</reference>
<feature type="region of interest" description="Disordered" evidence="1">
    <location>
        <begin position="258"/>
        <end position="303"/>
    </location>
</feature>
<feature type="region of interest" description="Disordered" evidence="1">
    <location>
        <begin position="336"/>
        <end position="355"/>
    </location>
</feature>
<organism evidence="2 3">
    <name type="scientific">Penaeus vannamei</name>
    <name type="common">Whiteleg shrimp</name>
    <name type="synonym">Litopenaeus vannamei</name>
    <dbReference type="NCBI Taxonomy" id="6689"/>
    <lineage>
        <taxon>Eukaryota</taxon>
        <taxon>Metazoa</taxon>
        <taxon>Ecdysozoa</taxon>
        <taxon>Arthropoda</taxon>
        <taxon>Crustacea</taxon>
        <taxon>Multicrustacea</taxon>
        <taxon>Malacostraca</taxon>
        <taxon>Eumalacostraca</taxon>
        <taxon>Eucarida</taxon>
        <taxon>Decapoda</taxon>
        <taxon>Dendrobranchiata</taxon>
        <taxon>Penaeoidea</taxon>
        <taxon>Penaeidae</taxon>
        <taxon>Penaeus</taxon>
    </lineage>
</organism>
<accession>A0A423U3V2</accession>
<reference evidence="2 3" key="2">
    <citation type="submission" date="2019-01" db="EMBL/GenBank/DDBJ databases">
        <title>The decoding of complex shrimp genome reveals the adaptation for benthos swimmer, frequently molting mechanism and breeding impact on genome.</title>
        <authorList>
            <person name="Sun Y."/>
            <person name="Gao Y."/>
            <person name="Yu Y."/>
        </authorList>
    </citation>
    <scope>NUCLEOTIDE SEQUENCE [LARGE SCALE GENOMIC DNA]</scope>
    <source>
        <tissue evidence="2">Muscle</tissue>
    </source>
</reference>
<feature type="region of interest" description="Disordered" evidence="1">
    <location>
        <begin position="183"/>
        <end position="221"/>
    </location>
</feature>
<proteinExistence type="predicted"/>
<evidence type="ECO:0000313" key="2">
    <source>
        <dbReference type="EMBL" id="ROT83386.1"/>
    </source>
</evidence>
<evidence type="ECO:0000313" key="3">
    <source>
        <dbReference type="Proteomes" id="UP000283509"/>
    </source>
</evidence>
<comment type="caution">
    <text evidence="2">The sequence shown here is derived from an EMBL/GenBank/DDBJ whole genome shotgun (WGS) entry which is preliminary data.</text>
</comment>
<name>A0A423U3V2_PENVA</name>
<gene>
    <name evidence="2" type="ORF">C7M84_023433</name>
</gene>
<keyword evidence="3" id="KW-1185">Reference proteome</keyword>
<dbReference type="EMBL" id="QCYY01000694">
    <property type="protein sequence ID" value="ROT83386.1"/>
    <property type="molecule type" value="Genomic_DNA"/>
</dbReference>
<evidence type="ECO:0000256" key="1">
    <source>
        <dbReference type="SAM" id="MobiDB-lite"/>
    </source>
</evidence>
<protein>
    <submittedName>
        <fullName evidence="2">Uncharacterized protein</fullName>
    </submittedName>
</protein>
<sequence length="404" mass="44830">MAVMQGARDYPHDIRDIKGLTTLFPFFFSTEPPGNYVELSGHRCDVRFTKLESPAPLHIPACHEIQESRTEASTSQPSRCISPVHVAESAVVEPRSGRFLSANVSCFVPTNAHLALIEGSTSRLTVPRTFVAVHDRRSSVWVMNPYPKPRKVSPGTVIGYAEFLEPDDITPVGADVAVLNTTTEVHTSSDPAPGLRQNPSSTLDVDPLGDNDSPSEGEFLDDEFDSFDACLNFGYQDSEFFVFPDTLALDKARQQDISKVASAGRDTPPDQLEHHDPEPPDQLEHHDPELEPPDHDDPPEPPDQLALQMILSLQTSLNIMILSSLNIMILSLEHPEPPDQLDDPEPPDQLEHHDPEPQISLNIMILSQNLSLQTSLNTMILSQNWSLPTSLRMTQISPPWTLER</sequence>
<feature type="compositionally biased region" description="Acidic residues" evidence="1">
    <location>
        <begin position="339"/>
        <end position="348"/>
    </location>
</feature>
<dbReference type="Proteomes" id="UP000283509">
    <property type="component" value="Unassembled WGS sequence"/>
</dbReference>
<feature type="compositionally biased region" description="Basic and acidic residues" evidence="1">
    <location>
        <begin position="267"/>
        <end position="298"/>
    </location>
</feature>